<dbReference type="InterPro" id="IPR014284">
    <property type="entry name" value="RNA_pol_sigma-70_dom"/>
</dbReference>
<dbReference type="PANTHER" id="PTHR30173">
    <property type="entry name" value="SIGMA 19 FACTOR"/>
    <property type="match status" value="1"/>
</dbReference>
<accession>A0ABS0QJS5</accession>
<dbReference type="InterPro" id="IPR013324">
    <property type="entry name" value="RNA_pol_sigma_r3/r4-like"/>
</dbReference>
<sequence>MKQLYEEYKPLLCTIAYQLTGSMADAEDLVQDLFVKLTGLDLKRLYDPKNYLCKMIVNRCYDYLGSAQKRREQYTGPWLPEPVPTDVADPGAMLLKKDMLSYGMLVLLERLTPVERTVFVLREALSFDYASIGKIVEKSEGNCRKILSKARRKVGNPGKAIRRRQNQRVWIEQFLEELRRGNVEKILSLLAEDVIVTSDGGGKVTAALRPVISAEKVARFLLGLLRKYQGVQYRVIGINAEDGLLIRAGGQMTVALFQLEGGKMKKLYLVRNPEKLTWFKNL</sequence>
<feature type="domain" description="RNA polymerase sigma factor 70 region 4 type 2" evidence="3">
    <location>
        <begin position="106"/>
        <end position="153"/>
    </location>
</feature>
<evidence type="ECO:0000313" key="5">
    <source>
        <dbReference type="Proteomes" id="UP000641910"/>
    </source>
</evidence>
<dbReference type="SUPFAM" id="SSF88659">
    <property type="entry name" value="Sigma3 and sigma4 domains of RNA polymerase sigma factors"/>
    <property type="match status" value="1"/>
</dbReference>
<proteinExistence type="predicted"/>
<dbReference type="EMBL" id="JAECVU010000008">
    <property type="protein sequence ID" value="MBH8589477.1"/>
    <property type="molecule type" value="Genomic_DNA"/>
</dbReference>
<evidence type="ECO:0000256" key="1">
    <source>
        <dbReference type="ARBA" id="ARBA00011344"/>
    </source>
</evidence>
<dbReference type="Gene3D" id="1.10.1740.10">
    <property type="match status" value="1"/>
</dbReference>
<dbReference type="InterPro" id="IPR013325">
    <property type="entry name" value="RNA_pol_sigma_r2"/>
</dbReference>
<dbReference type="InterPro" id="IPR052704">
    <property type="entry name" value="ECF_Sigma-70_Domain"/>
</dbReference>
<evidence type="ECO:0000259" key="2">
    <source>
        <dbReference type="Pfam" id="PF04542"/>
    </source>
</evidence>
<dbReference type="NCBIfam" id="TIGR02937">
    <property type="entry name" value="sigma70-ECF"/>
    <property type="match status" value="1"/>
</dbReference>
<dbReference type="InterPro" id="IPR036388">
    <property type="entry name" value="WH-like_DNA-bd_sf"/>
</dbReference>
<dbReference type="NCBIfam" id="NF007214">
    <property type="entry name" value="PRK09636.1"/>
    <property type="match status" value="1"/>
</dbReference>
<dbReference type="Gene3D" id="1.10.10.10">
    <property type="entry name" value="Winged helix-like DNA-binding domain superfamily/Winged helix DNA-binding domain"/>
    <property type="match status" value="1"/>
</dbReference>
<dbReference type="InterPro" id="IPR013249">
    <property type="entry name" value="RNA_pol_sigma70_r4_t2"/>
</dbReference>
<evidence type="ECO:0000313" key="4">
    <source>
        <dbReference type="EMBL" id="MBH8589477.1"/>
    </source>
</evidence>
<name>A0ABS0QJS5_THEVU</name>
<dbReference type="PANTHER" id="PTHR30173:SF36">
    <property type="entry name" value="ECF RNA POLYMERASE SIGMA FACTOR SIGJ"/>
    <property type="match status" value="1"/>
</dbReference>
<reference evidence="4 5" key="1">
    <citation type="submission" date="2020-12" db="EMBL/GenBank/DDBJ databases">
        <title>WGS of Thermoactinomyces spp.</title>
        <authorList>
            <person name="Cheng K."/>
        </authorList>
    </citation>
    <scope>NUCLEOTIDE SEQUENCE [LARGE SCALE GENOMIC DNA]</scope>
    <source>
        <strain evidence="5">CICC 10650\ACCC 41061</strain>
    </source>
</reference>
<protein>
    <submittedName>
        <fullName evidence="4">RNA polymerase sigma factor SigJ</fullName>
    </submittedName>
</protein>
<dbReference type="Gene3D" id="3.10.450.50">
    <property type="match status" value="1"/>
</dbReference>
<dbReference type="Proteomes" id="UP000641910">
    <property type="component" value="Unassembled WGS sequence"/>
</dbReference>
<gene>
    <name evidence="4" type="primary">sigJ</name>
    <name evidence="4" type="ORF">I8U22_11730</name>
</gene>
<dbReference type="SUPFAM" id="SSF54427">
    <property type="entry name" value="NTF2-like"/>
    <property type="match status" value="1"/>
</dbReference>
<keyword evidence="5" id="KW-1185">Reference proteome</keyword>
<dbReference type="InterPro" id="IPR007627">
    <property type="entry name" value="RNA_pol_sigma70_r2"/>
</dbReference>
<organism evidence="4 5">
    <name type="scientific">Thermoactinomyces vulgaris</name>
    <dbReference type="NCBI Taxonomy" id="2026"/>
    <lineage>
        <taxon>Bacteria</taxon>
        <taxon>Bacillati</taxon>
        <taxon>Bacillota</taxon>
        <taxon>Bacilli</taxon>
        <taxon>Bacillales</taxon>
        <taxon>Thermoactinomycetaceae</taxon>
        <taxon>Thermoactinomyces</taxon>
    </lineage>
</organism>
<comment type="subunit">
    <text evidence="1">Interacts transiently with the RNA polymerase catalytic core formed by RpoA, RpoB, RpoC and RpoZ (2 alpha, 1 beta, 1 beta' and 1 omega subunit) to form the RNA polymerase holoenzyme that can initiate transcription.</text>
</comment>
<dbReference type="Pfam" id="PF08281">
    <property type="entry name" value="Sigma70_r4_2"/>
    <property type="match status" value="1"/>
</dbReference>
<feature type="domain" description="RNA polymerase sigma-70 region 2" evidence="2">
    <location>
        <begin position="4"/>
        <end position="69"/>
    </location>
</feature>
<comment type="caution">
    <text evidence="4">The sequence shown here is derived from an EMBL/GenBank/DDBJ whole genome shotgun (WGS) entry which is preliminary data.</text>
</comment>
<dbReference type="InterPro" id="IPR032710">
    <property type="entry name" value="NTF2-like_dom_sf"/>
</dbReference>
<dbReference type="SUPFAM" id="SSF88946">
    <property type="entry name" value="Sigma2 domain of RNA polymerase sigma factors"/>
    <property type="match status" value="1"/>
</dbReference>
<dbReference type="Pfam" id="PF04542">
    <property type="entry name" value="Sigma70_r2"/>
    <property type="match status" value="1"/>
</dbReference>
<evidence type="ECO:0000259" key="3">
    <source>
        <dbReference type="Pfam" id="PF08281"/>
    </source>
</evidence>